<reference evidence="2" key="1">
    <citation type="submission" date="2023-04" db="EMBL/GenBank/DDBJ databases">
        <title>Phytophthora fragariaefolia NBRC 109709.</title>
        <authorList>
            <person name="Ichikawa N."/>
            <person name="Sato H."/>
            <person name="Tonouchi N."/>
        </authorList>
    </citation>
    <scope>NUCLEOTIDE SEQUENCE</scope>
    <source>
        <strain evidence="2">NBRC 109709</strain>
    </source>
</reference>
<keyword evidence="3" id="KW-1185">Reference proteome</keyword>
<evidence type="ECO:0000256" key="1">
    <source>
        <dbReference type="SAM" id="MobiDB-lite"/>
    </source>
</evidence>
<sequence>MHEHRTCLFCARVTDARVWLGLSRRREPRDGSIERLGQGLRANRRRSGARASHVDNPLSCTQTTARSTLPRTPKALLAQSVQVAHRRSTVGKNHDYNTAGTSTDDIRHDDSPNLLTRTSVHNASAGNYGSRSTRARLKTARRREQCRLSQVRYRLRQDEKVQGLYDAITKLREELPLLELQRDRILFGTKQSIFNVVVEYFHLFRHGIRRNKVQDPQTQQQLVFLRITMAANVSLAERRGVNALVEQWHRYSSHFEDLHFQLEHMEERGKKLATVSASMSVTIGEQTLKCVFPHLVKPELGETLLGRRLMLPCSLCFEWDDASSRVVRLEMTVDFLTPINRVLNSLSDTAFVLSQALITLDGAVGKCDI</sequence>
<protein>
    <submittedName>
        <fullName evidence="2">Unnamed protein product</fullName>
    </submittedName>
</protein>
<feature type="region of interest" description="Disordered" evidence="1">
    <location>
        <begin position="33"/>
        <end position="56"/>
    </location>
</feature>
<proteinExistence type="predicted"/>
<feature type="region of interest" description="Disordered" evidence="1">
    <location>
        <begin position="85"/>
        <end position="141"/>
    </location>
</feature>
<dbReference type="EMBL" id="BSXT01019649">
    <property type="protein sequence ID" value="GMG18616.1"/>
    <property type="molecule type" value="Genomic_DNA"/>
</dbReference>
<comment type="caution">
    <text evidence="2">The sequence shown here is derived from an EMBL/GenBank/DDBJ whole genome shotgun (WGS) entry which is preliminary data.</text>
</comment>
<dbReference type="Proteomes" id="UP001165121">
    <property type="component" value="Unassembled WGS sequence"/>
</dbReference>
<evidence type="ECO:0000313" key="3">
    <source>
        <dbReference type="Proteomes" id="UP001165121"/>
    </source>
</evidence>
<feature type="compositionally biased region" description="Polar residues" evidence="1">
    <location>
        <begin position="113"/>
        <end position="132"/>
    </location>
</feature>
<evidence type="ECO:0000313" key="2">
    <source>
        <dbReference type="EMBL" id="GMG18616.1"/>
    </source>
</evidence>
<organism evidence="2 3">
    <name type="scientific">Phytophthora fragariaefolia</name>
    <dbReference type="NCBI Taxonomy" id="1490495"/>
    <lineage>
        <taxon>Eukaryota</taxon>
        <taxon>Sar</taxon>
        <taxon>Stramenopiles</taxon>
        <taxon>Oomycota</taxon>
        <taxon>Peronosporomycetes</taxon>
        <taxon>Peronosporales</taxon>
        <taxon>Peronosporaceae</taxon>
        <taxon>Phytophthora</taxon>
    </lineage>
</organism>
<name>A0A9W7DCF5_9STRA</name>
<accession>A0A9W7DCF5</accession>
<gene>
    <name evidence="2" type="ORF">Pfra01_003072600</name>
</gene>
<dbReference type="OrthoDB" id="119895at2759"/>
<dbReference type="AlphaFoldDB" id="A0A9W7DCF5"/>